<dbReference type="EMBL" id="FNIL01000017">
    <property type="protein sequence ID" value="SDO54537.1"/>
    <property type="molecule type" value="Genomic_DNA"/>
</dbReference>
<dbReference type="GO" id="GO:0140359">
    <property type="term" value="F:ABC-type transporter activity"/>
    <property type="evidence" value="ECO:0007669"/>
    <property type="project" value="InterPro"/>
</dbReference>
<evidence type="ECO:0000256" key="3">
    <source>
        <dbReference type="ARBA" id="ARBA00022989"/>
    </source>
</evidence>
<dbReference type="PANTHER" id="PTHR43471">
    <property type="entry name" value="ABC TRANSPORTER PERMEASE"/>
    <property type="match status" value="1"/>
</dbReference>
<reference evidence="8" key="1">
    <citation type="submission" date="2016-10" db="EMBL/GenBank/DDBJ databases">
        <authorList>
            <person name="Varghese N."/>
            <person name="Submissions S."/>
        </authorList>
    </citation>
    <scope>NUCLEOTIDE SEQUENCE [LARGE SCALE GENOMIC DNA]</scope>
    <source>
        <strain evidence="8">CGMCC 1.10369</strain>
    </source>
</reference>
<keyword evidence="4 5" id="KW-0472">Membrane</keyword>
<feature type="transmembrane region" description="Helical" evidence="5">
    <location>
        <begin position="123"/>
        <end position="146"/>
    </location>
</feature>
<dbReference type="PANTHER" id="PTHR43471:SF1">
    <property type="entry name" value="ABC TRANSPORTER PERMEASE PROTEIN NOSY-RELATED"/>
    <property type="match status" value="1"/>
</dbReference>
<comment type="subcellular location">
    <subcellularLocation>
        <location evidence="1">Membrane</location>
        <topology evidence="1">Multi-pass membrane protein</topology>
    </subcellularLocation>
</comment>
<proteinExistence type="predicted"/>
<evidence type="ECO:0000256" key="5">
    <source>
        <dbReference type="SAM" id="Phobius"/>
    </source>
</evidence>
<dbReference type="InterPro" id="IPR013525">
    <property type="entry name" value="ABC2_TM"/>
</dbReference>
<evidence type="ECO:0000256" key="4">
    <source>
        <dbReference type="ARBA" id="ARBA00023136"/>
    </source>
</evidence>
<feature type="domain" description="ABC-2 type transporter transmembrane" evidence="6">
    <location>
        <begin position="56"/>
        <end position="225"/>
    </location>
</feature>
<dbReference type="AlphaFoldDB" id="A0A1H0KF27"/>
<feature type="transmembrane region" description="Helical" evidence="5">
    <location>
        <begin position="92"/>
        <end position="117"/>
    </location>
</feature>
<keyword evidence="3 5" id="KW-1133">Transmembrane helix</keyword>
<name>A0A1H0KF27_9BACI</name>
<feature type="transmembrane region" description="Helical" evidence="5">
    <location>
        <begin position="21"/>
        <end position="39"/>
    </location>
</feature>
<dbReference type="STRING" id="745820.SAMN04488053_11744"/>
<dbReference type="GO" id="GO:0016020">
    <property type="term" value="C:membrane"/>
    <property type="evidence" value="ECO:0007669"/>
    <property type="project" value="UniProtKB-SubCell"/>
</dbReference>
<evidence type="ECO:0000256" key="2">
    <source>
        <dbReference type="ARBA" id="ARBA00022692"/>
    </source>
</evidence>
<protein>
    <submittedName>
        <fullName evidence="7">ABC-2 type transport system permease protein</fullName>
    </submittedName>
</protein>
<dbReference type="Proteomes" id="UP000198778">
    <property type="component" value="Unassembled WGS sequence"/>
</dbReference>
<organism evidence="7 8">
    <name type="scientific">Alkalicoccus daliensis</name>
    <dbReference type="NCBI Taxonomy" id="745820"/>
    <lineage>
        <taxon>Bacteria</taxon>
        <taxon>Bacillati</taxon>
        <taxon>Bacillota</taxon>
        <taxon>Bacilli</taxon>
        <taxon>Bacillales</taxon>
        <taxon>Bacillaceae</taxon>
        <taxon>Alkalicoccus</taxon>
    </lineage>
</organism>
<gene>
    <name evidence="7" type="ORF">SAMN04488053_11744</name>
</gene>
<dbReference type="OrthoDB" id="3182222at2"/>
<feature type="transmembrane region" description="Helical" evidence="5">
    <location>
        <begin position="51"/>
        <end position="71"/>
    </location>
</feature>
<dbReference type="Pfam" id="PF12698">
    <property type="entry name" value="ABC2_membrane_3"/>
    <property type="match status" value="1"/>
</dbReference>
<evidence type="ECO:0000313" key="8">
    <source>
        <dbReference type="Proteomes" id="UP000198778"/>
    </source>
</evidence>
<feature type="transmembrane region" description="Helical" evidence="5">
    <location>
        <begin position="208"/>
        <end position="229"/>
    </location>
</feature>
<accession>A0A1H0KF27</accession>
<keyword evidence="8" id="KW-1185">Reference proteome</keyword>
<sequence>MSFSIERMYAIFAKDLKDLSKNMFVLSTAVMPLFFALLFGRGDVVPLEIHFLVINLTFATVASFVQGALIAEEKEKNTLRGLMMSPANTAEILIGKSLVSAGLTVVTLILCIRMMNFSPAEPVILYGAMVLALIFFLLLGTMLGLLARTLIEASVIIIPIMFIFGMGNIFTGFFAEYEFLTVLEYLPNFQLEILAGELAAGGGWAEAAGAYLIIGAWAAASCILTVMIYRKKSFET</sequence>
<feature type="transmembrane region" description="Helical" evidence="5">
    <location>
        <begin position="153"/>
        <end position="175"/>
    </location>
</feature>
<keyword evidence="2 5" id="KW-0812">Transmembrane</keyword>
<evidence type="ECO:0000256" key="1">
    <source>
        <dbReference type="ARBA" id="ARBA00004141"/>
    </source>
</evidence>
<dbReference type="RefSeq" id="WP_090844282.1">
    <property type="nucleotide sequence ID" value="NZ_FNIL01000017.1"/>
</dbReference>
<evidence type="ECO:0000259" key="6">
    <source>
        <dbReference type="Pfam" id="PF12698"/>
    </source>
</evidence>
<evidence type="ECO:0000313" key="7">
    <source>
        <dbReference type="EMBL" id="SDO54537.1"/>
    </source>
</evidence>